<sequence>MSESPTARPADRIELLQTGPLMPMIEKQLAAHFTVHRLDGADGDAVLAQAGPRIRAIATGVGATARRRVTADLMDALPQLEIVSNFGVGYDSVDAAAAGTRGVVVTNTPGVLDDEVADLTLALTLAAVRRLPQAERYLRAGKWPTGGFPLTATLRDRSIGIVGMGRIGQAIARRLEGFGRPIAYHSRRPAADVAYPHYPDLLALARDVDVLIVIVPGGAATDRMINAEVLQALGPRGVLINVARGSVVDEPALIAALQDGTILAAGLDVFAHEPNVPEALVALDNVVLLPHVASATQLTRDAMGQLVVDNLLAWAAGRPPLTPVPETPWPPVRG</sequence>
<reference evidence="7" key="1">
    <citation type="journal article" date="2019" name="Int. J. Syst. Evol. Microbiol.">
        <title>The Global Catalogue of Microorganisms (GCM) 10K type strain sequencing project: providing services to taxonomists for standard genome sequencing and annotation.</title>
        <authorList>
            <consortium name="The Broad Institute Genomics Platform"/>
            <consortium name="The Broad Institute Genome Sequencing Center for Infectious Disease"/>
            <person name="Wu L."/>
            <person name="Ma J."/>
        </authorList>
    </citation>
    <scope>NUCLEOTIDE SEQUENCE [LARGE SCALE GENOMIC DNA]</scope>
    <source>
        <strain evidence="7">CCM 7435</strain>
    </source>
</reference>
<proteinExistence type="inferred from homology"/>
<evidence type="ECO:0000256" key="3">
    <source>
        <dbReference type="RuleBase" id="RU003719"/>
    </source>
</evidence>
<dbReference type="PANTHER" id="PTHR10996:SF178">
    <property type="entry name" value="2-HYDROXYACID DEHYDROGENASE YGL185C-RELATED"/>
    <property type="match status" value="1"/>
</dbReference>
<keyword evidence="1 3" id="KW-0560">Oxidoreductase</keyword>
<dbReference type="SUPFAM" id="SSF52283">
    <property type="entry name" value="Formate/glycerate dehydrogenase catalytic domain-like"/>
    <property type="match status" value="1"/>
</dbReference>
<dbReference type="SUPFAM" id="SSF51735">
    <property type="entry name" value="NAD(P)-binding Rossmann-fold domains"/>
    <property type="match status" value="1"/>
</dbReference>
<dbReference type="InterPro" id="IPR006140">
    <property type="entry name" value="D-isomer_DH_NAD-bd"/>
</dbReference>
<evidence type="ECO:0000313" key="7">
    <source>
        <dbReference type="Proteomes" id="UP001597299"/>
    </source>
</evidence>
<dbReference type="Gene3D" id="3.40.50.720">
    <property type="entry name" value="NAD(P)-binding Rossmann-like Domain"/>
    <property type="match status" value="2"/>
</dbReference>
<dbReference type="Pfam" id="PF00389">
    <property type="entry name" value="2-Hacid_dh"/>
    <property type="match status" value="1"/>
</dbReference>
<accession>A0ABW4YRV9</accession>
<evidence type="ECO:0000259" key="4">
    <source>
        <dbReference type="Pfam" id="PF00389"/>
    </source>
</evidence>
<dbReference type="InterPro" id="IPR006139">
    <property type="entry name" value="D-isomer_2_OHA_DH_cat_dom"/>
</dbReference>
<evidence type="ECO:0000256" key="2">
    <source>
        <dbReference type="ARBA" id="ARBA00023027"/>
    </source>
</evidence>
<gene>
    <name evidence="6" type="ORF">ACFSNC_01545</name>
</gene>
<dbReference type="PANTHER" id="PTHR10996">
    <property type="entry name" value="2-HYDROXYACID DEHYDROGENASE-RELATED"/>
    <property type="match status" value="1"/>
</dbReference>
<keyword evidence="7" id="KW-1185">Reference proteome</keyword>
<evidence type="ECO:0000256" key="1">
    <source>
        <dbReference type="ARBA" id="ARBA00023002"/>
    </source>
</evidence>
<keyword evidence="2" id="KW-0520">NAD</keyword>
<evidence type="ECO:0000313" key="6">
    <source>
        <dbReference type="EMBL" id="MFD2139075.1"/>
    </source>
</evidence>
<feature type="domain" description="D-isomer specific 2-hydroxyacid dehydrogenase NAD-binding" evidence="5">
    <location>
        <begin position="121"/>
        <end position="293"/>
    </location>
</feature>
<dbReference type="InterPro" id="IPR036291">
    <property type="entry name" value="NAD(P)-bd_dom_sf"/>
</dbReference>
<comment type="similarity">
    <text evidence="3">Belongs to the D-isomer specific 2-hydroxyacid dehydrogenase family.</text>
</comment>
<comment type="caution">
    <text evidence="6">The sequence shown here is derived from an EMBL/GenBank/DDBJ whole genome shotgun (WGS) entry which is preliminary data.</text>
</comment>
<evidence type="ECO:0000259" key="5">
    <source>
        <dbReference type="Pfam" id="PF02826"/>
    </source>
</evidence>
<dbReference type="CDD" id="cd12156">
    <property type="entry name" value="HPPR"/>
    <property type="match status" value="1"/>
</dbReference>
<dbReference type="RefSeq" id="WP_213354666.1">
    <property type="nucleotide sequence ID" value="NZ_JAHBGB010000041.1"/>
</dbReference>
<dbReference type="EMBL" id="JBHUHD010000001">
    <property type="protein sequence ID" value="MFD2139075.1"/>
    <property type="molecule type" value="Genomic_DNA"/>
</dbReference>
<name>A0ABW4YRV9_9HYPH</name>
<dbReference type="Proteomes" id="UP001597299">
    <property type="component" value="Unassembled WGS sequence"/>
</dbReference>
<organism evidence="6 7">
    <name type="scientific">Ancylobacter oerskovii</name>
    <dbReference type="NCBI Taxonomy" id="459519"/>
    <lineage>
        <taxon>Bacteria</taxon>
        <taxon>Pseudomonadati</taxon>
        <taxon>Pseudomonadota</taxon>
        <taxon>Alphaproteobacteria</taxon>
        <taxon>Hyphomicrobiales</taxon>
        <taxon>Xanthobacteraceae</taxon>
        <taxon>Ancylobacter</taxon>
    </lineage>
</organism>
<feature type="domain" description="D-isomer specific 2-hydroxyacid dehydrogenase catalytic" evidence="4">
    <location>
        <begin position="34"/>
        <end position="324"/>
    </location>
</feature>
<dbReference type="Pfam" id="PF02826">
    <property type="entry name" value="2-Hacid_dh_C"/>
    <property type="match status" value="1"/>
</dbReference>
<protein>
    <submittedName>
        <fullName evidence="6">2-hydroxyacid dehydrogenase</fullName>
    </submittedName>
</protein>
<dbReference type="InterPro" id="IPR050223">
    <property type="entry name" value="D-isomer_2-hydroxyacid_DH"/>
</dbReference>